<dbReference type="GO" id="GO:0051287">
    <property type="term" value="F:NAD binding"/>
    <property type="evidence" value="ECO:0007669"/>
    <property type="project" value="UniProtKB-UniRule"/>
</dbReference>
<dbReference type="InterPro" id="IPR036291">
    <property type="entry name" value="NAD(P)-bd_dom_sf"/>
</dbReference>
<feature type="domain" description="Dihydrodipicolinate reductase C-terminal" evidence="16">
    <location>
        <begin position="174"/>
        <end position="288"/>
    </location>
</feature>
<dbReference type="InterPro" id="IPR023940">
    <property type="entry name" value="DHDPR_bac"/>
</dbReference>
<feature type="binding site" evidence="13">
    <location>
        <begin position="168"/>
        <end position="171"/>
    </location>
    <ligand>
        <name>NAD(+)</name>
        <dbReference type="ChEBI" id="CHEBI:57540"/>
    </ligand>
</feature>
<keyword evidence="2 13" id="KW-0963">Cytoplasm</keyword>
<evidence type="ECO:0000313" key="18">
    <source>
        <dbReference type="Proteomes" id="UP000589896"/>
    </source>
</evidence>
<evidence type="ECO:0000256" key="12">
    <source>
        <dbReference type="ARBA" id="ARBA00049396"/>
    </source>
</evidence>
<dbReference type="EMBL" id="JACCJZ010000017">
    <property type="protein sequence ID" value="NYZ63339.1"/>
    <property type="molecule type" value="Genomic_DNA"/>
</dbReference>
<dbReference type="Gene3D" id="3.40.50.720">
    <property type="entry name" value="NAD(P)-binding Rossmann-like Domain"/>
    <property type="match status" value="1"/>
</dbReference>
<comment type="subcellular location">
    <subcellularLocation>
        <location evidence="13">Cytoplasm</location>
    </subcellularLocation>
</comment>
<dbReference type="AlphaFoldDB" id="A0A7Z0QR73"/>
<dbReference type="Proteomes" id="UP000589896">
    <property type="component" value="Unassembled WGS sequence"/>
</dbReference>
<feature type="domain" description="Dihydrodipicolinate reductase N-terminal" evidence="15">
    <location>
        <begin position="57"/>
        <end position="171"/>
    </location>
</feature>
<name>A0A7Z0QR73_9GAMM</name>
<evidence type="ECO:0000256" key="1">
    <source>
        <dbReference type="ARBA" id="ARBA00006642"/>
    </source>
</evidence>
<comment type="subunit">
    <text evidence="13">Homotetramer.</text>
</comment>
<dbReference type="GO" id="GO:0005829">
    <property type="term" value="C:cytosol"/>
    <property type="evidence" value="ECO:0007669"/>
    <property type="project" value="TreeGrafter"/>
</dbReference>
<sequence>MRPGLQTRRRRPEARGGSLRTGRSIAGASAPLECRHDLDANVSILSSRLRGGVVTPVRILVHGASGRMGQALLRLARARSDLEVVAAVAGSAPRQRVVDGVPHFAASELGGVPTFDVAVDFSLPDGLRPVLAVCERRGAAFVSGTTGLSDDQCEALDTAATRIPLVWASNFSLGVAVLQDLVRRAAGLLPGWDCDIVESHHTRKVDAPSGTALTLGEAAAEQGAHPRYASLRAGDIVGEHLVQFTTRGERIELIHRAGDRDIFAAGALHVAQRLAGRAPRRYQVADLLAATEAPLP</sequence>
<evidence type="ECO:0000256" key="4">
    <source>
        <dbReference type="ARBA" id="ARBA00022857"/>
    </source>
</evidence>
<evidence type="ECO:0000256" key="9">
    <source>
        <dbReference type="ARBA" id="ARBA00037922"/>
    </source>
</evidence>
<dbReference type="PANTHER" id="PTHR20836:SF0">
    <property type="entry name" value="4-HYDROXY-TETRAHYDRODIPICOLINATE REDUCTASE 1, CHLOROPLASTIC-RELATED"/>
    <property type="match status" value="1"/>
</dbReference>
<evidence type="ECO:0000256" key="7">
    <source>
        <dbReference type="ARBA" id="ARBA00023027"/>
    </source>
</evidence>
<dbReference type="UniPathway" id="UPA00034">
    <property type="reaction ID" value="UER00018"/>
</dbReference>
<evidence type="ECO:0000256" key="11">
    <source>
        <dbReference type="ARBA" id="ARBA00049080"/>
    </source>
</evidence>
<evidence type="ECO:0000256" key="5">
    <source>
        <dbReference type="ARBA" id="ARBA00022915"/>
    </source>
</evidence>
<dbReference type="SUPFAM" id="SSF51735">
    <property type="entry name" value="NAD(P)-binding Rossmann-fold domains"/>
    <property type="match status" value="1"/>
</dbReference>
<feature type="region of interest" description="Disordered" evidence="14">
    <location>
        <begin position="1"/>
        <end position="23"/>
    </location>
</feature>
<evidence type="ECO:0000256" key="3">
    <source>
        <dbReference type="ARBA" id="ARBA00022605"/>
    </source>
</evidence>
<keyword evidence="18" id="KW-1185">Reference proteome</keyword>
<dbReference type="GO" id="GO:0009089">
    <property type="term" value="P:lysine biosynthetic process via diaminopimelate"/>
    <property type="evidence" value="ECO:0007669"/>
    <property type="project" value="UniProtKB-UniRule"/>
</dbReference>
<evidence type="ECO:0000256" key="2">
    <source>
        <dbReference type="ARBA" id="ARBA00022490"/>
    </source>
</evidence>
<proteinExistence type="inferred from homology"/>
<evidence type="ECO:0000313" key="17">
    <source>
        <dbReference type="EMBL" id="NYZ63339.1"/>
    </source>
</evidence>
<evidence type="ECO:0000256" key="6">
    <source>
        <dbReference type="ARBA" id="ARBA00023002"/>
    </source>
</evidence>
<dbReference type="GO" id="GO:0019877">
    <property type="term" value="P:diaminopimelate biosynthetic process"/>
    <property type="evidence" value="ECO:0007669"/>
    <property type="project" value="UniProtKB-UniRule"/>
</dbReference>
<keyword evidence="6 13" id="KW-0560">Oxidoreductase</keyword>
<reference evidence="17 18" key="1">
    <citation type="submission" date="2020-07" db="EMBL/GenBank/DDBJ databases">
        <title>isolation of Luteimonas sp. SJ-16.</title>
        <authorList>
            <person name="Huang X.-X."/>
            <person name="Xu L."/>
            <person name="Sun J.-Q."/>
        </authorList>
    </citation>
    <scope>NUCLEOTIDE SEQUENCE [LARGE SCALE GENOMIC DNA]</scope>
    <source>
        <strain evidence="17 18">SJ-16</strain>
    </source>
</reference>
<organism evidence="17 18">
    <name type="scientific">Luteimonas deserti</name>
    <dbReference type="NCBI Taxonomy" id="2752306"/>
    <lineage>
        <taxon>Bacteria</taxon>
        <taxon>Pseudomonadati</taxon>
        <taxon>Pseudomonadota</taxon>
        <taxon>Gammaproteobacteria</taxon>
        <taxon>Lysobacterales</taxon>
        <taxon>Lysobacteraceae</taxon>
        <taxon>Luteimonas</taxon>
    </lineage>
</organism>
<dbReference type="Gene3D" id="3.30.360.10">
    <property type="entry name" value="Dihydrodipicolinate Reductase, domain 2"/>
    <property type="match status" value="1"/>
</dbReference>
<comment type="caution">
    <text evidence="13">Was originally thought to be a dihydrodipicolinate reductase (DHDPR), catalyzing the conversion of dihydrodipicolinate to tetrahydrodipicolinate. However, it was shown in E.coli that the substrate of the enzymatic reaction is not dihydrodipicolinate (DHDP) but in fact (2S,4S)-4-hydroxy-2,3,4,5-tetrahydrodipicolinic acid (HTPA), the product released by the DapA-catalyzed reaction.</text>
</comment>
<feature type="active site" description="Proton donor/acceptor" evidence="13">
    <location>
        <position position="200"/>
    </location>
</feature>
<dbReference type="InterPro" id="IPR022663">
    <property type="entry name" value="DapB_C"/>
</dbReference>
<feature type="binding site" evidence="13">
    <location>
        <begin position="63"/>
        <end position="68"/>
    </location>
    <ligand>
        <name>NAD(+)</name>
        <dbReference type="ChEBI" id="CHEBI:57540"/>
    </ligand>
</feature>
<keyword evidence="5 13" id="KW-0220">Diaminopimelate biosynthesis</keyword>
<evidence type="ECO:0000256" key="13">
    <source>
        <dbReference type="HAMAP-Rule" id="MF_00102"/>
    </source>
</evidence>
<feature type="binding site" evidence="13">
    <location>
        <begin position="210"/>
        <end position="211"/>
    </location>
    <ligand>
        <name>(S)-2,3,4,5-tetrahydrodipicolinate</name>
        <dbReference type="ChEBI" id="CHEBI:16845"/>
    </ligand>
</feature>
<dbReference type="Pfam" id="PF05173">
    <property type="entry name" value="DapB_C"/>
    <property type="match status" value="1"/>
</dbReference>
<feature type="active site" description="Proton donor" evidence="13">
    <location>
        <position position="204"/>
    </location>
</feature>
<dbReference type="GO" id="GO:0016726">
    <property type="term" value="F:oxidoreductase activity, acting on CH or CH2 groups, NAD or NADP as acceptor"/>
    <property type="evidence" value="ECO:0007669"/>
    <property type="project" value="UniProtKB-UniRule"/>
</dbReference>
<dbReference type="InterPro" id="IPR022664">
    <property type="entry name" value="DapB_N_CS"/>
</dbReference>
<comment type="caution">
    <text evidence="17">The sequence shown here is derived from an EMBL/GenBank/DDBJ whole genome shotgun (WGS) entry which is preliminary data.</text>
</comment>
<comment type="caution">
    <text evidence="13">Lacks conserved residue(s) required for the propagation of feature annotation.</text>
</comment>
<gene>
    <name evidence="13" type="primary">dapB</name>
    <name evidence="17" type="ORF">H0E82_11265</name>
</gene>
<keyword evidence="8 13" id="KW-0457">Lysine biosynthesis</keyword>
<evidence type="ECO:0000259" key="16">
    <source>
        <dbReference type="Pfam" id="PF05173"/>
    </source>
</evidence>
<dbReference type="NCBIfam" id="TIGR00036">
    <property type="entry name" value="dapB"/>
    <property type="match status" value="1"/>
</dbReference>
<protein>
    <recommendedName>
        <fullName evidence="10 13">4-hydroxy-tetrahydrodipicolinate reductase</fullName>
        <shortName evidence="13">HTPA reductase</shortName>
        <ecNumber evidence="10 13">1.17.1.8</ecNumber>
    </recommendedName>
</protein>
<feature type="binding site" evidence="13">
    <location>
        <begin position="144"/>
        <end position="146"/>
    </location>
    <ligand>
        <name>NAD(+)</name>
        <dbReference type="ChEBI" id="CHEBI:57540"/>
    </ligand>
</feature>
<evidence type="ECO:0000259" key="15">
    <source>
        <dbReference type="Pfam" id="PF01113"/>
    </source>
</evidence>
<keyword evidence="7 13" id="KW-0520">NAD</keyword>
<dbReference type="Pfam" id="PF01113">
    <property type="entry name" value="DapB_N"/>
    <property type="match status" value="1"/>
</dbReference>
<dbReference type="EC" id="1.17.1.8" evidence="10 13"/>
<comment type="catalytic activity">
    <reaction evidence="12 13">
        <text>(S)-2,3,4,5-tetrahydrodipicolinate + NAD(+) + H2O = (2S,4S)-4-hydroxy-2,3,4,5-tetrahydrodipicolinate + NADH + H(+)</text>
        <dbReference type="Rhea" id="RHEA:35323"/>
        <dbReference type="ChEBI" id="CHEBI:15377"/>
        <dbReference type="ChEBI" id="CHEBI:15378"/>
        <dbReference type="ChEBI" id="CHEBI:16845"/>
        <dbReference type="ChEBI" id="CHEBI:57540"/>
        <dbReference type="ChEBI" id="CHEBI:57945"/>
        <dbReference type="ChEBI" id="CHEBI:67139"/>
        <dbReference type="EC" id="1.17.1.8"/>
    </reaction>
</comment>
<dbReference type="SUPFAM" id="SSF55347">
    <property type="entry name" value="Glyceraldehyde-3-phosphate dehydrogenase-like, C-terminal domain"/>
    <property type="match status" value="1"/>
</dbReference>
<dbReference type="GO" id="GO:0008839">
    <property type="term" value="F:4-hydroxy-tetrahydrodipicolinate reductase"/>
    <property type="evidence" value="ECO:0007669"/>
    <property type="project" value="UniProtKB-UniRule"/>
</dbReference>
<keyword evidence="3 13" id="KW-0028">Amino-acid biosynthesis</keyword>
<evidence type="ECO:0000256" key="8">
    <source>
        <dbReference type="ARBA" id="ARBA00023154"/>
    </source>
</evidence>
<accession>A0A7Z0QR73</accession>
<dbReference type="PANTHER" id="PTHR20836">
    <property type="entry name" value="DIHYDRODIPICOLINATE REDUCTASE"/>
    <property type="match status" value="1"/>
</dbReference>
<dbReference type="GO" id="GO:0050661">
    <property type="term" value="F:NADP binding"/>
    <property type="evidence" value="ECO:0007669"/>
    <property type="project" value="UniProtKB-UniRule"/>
</dbReference>
<comment type="function">
    <text evidence="13">Catalyzes the conversion of 4-hydroxy-tetrahydrodipicolinate (HTPA) to tetrahydrodipicolinate.</text>
</comment>
<feature type="binding site" evidence="13">
    <location>
        <position position="201"/>
    </location>
    <ligand>
        <name>(S)-2,3,4,5-tetrahydrodipicolinate</name>
        <dbReference type="ChEBI" id="CHEBI:16845"/>
    </ligand>
</feature>
<evidence type="ECO:0000256" key="10">
    <source>
        <dbReference type="ARBA" id="ARBA00038983"/>
    </source>
</evidence>
<comment type="similarity">
    <text evidence="1 13">Belongs to the DapB family.</text>
</comment>
<keyword evidence="4 13" id="KW-0521">NADP</keyword>
<evidence type="ECO:0000256" key="14">
    <source>
        <dbReference type="SAM" id="MobiDB-lite"/>
    </source>
</evidence>
<dbReference type="HAMAP" id="MF_00102">
    <property type="entry name" value="DapB"/>
    <property type="match status" value="1"/>
</dbReference>
<comment type="catalytic activity">
    <reaction evidence="11 13">
        <text>(S)-2,3,4,5-tetrahydrodipicolinate + NADP(+) + H2O = (2S,4S)-4-hydroxy-2,3,4,5-tetrahydrodipicolinate + NADPH + H(+)</text>
        <dbReference type="Rhea" id="RHEA:35331"/>
        <dbReference type="ChEBI" id="CHEBI:15377"/>
        <dbReference type="ChEBI" id="CHEBI:15378"/>
        <dbReference type="ChEBI" id="CHEBI:16845"/>
        <dbReference type="ChEBI" id="CHEBI:57783"/>
        <dbReference type="ChEBI" id="CHEBI:58349"/>
        <dbReference type="ChEBI" id="CHEBI:67139"/>
        <dbReference type="EC" id="1.17.1.8"/>
    </reaction>
</comment>
<comment type="pathway">
    <text evidence="9 13">Amino-acid biosynthesis; L-lysine biosynthesis via DAP pathway; (S)-tetrahydrodipicolinate from L-aspartate: step 4/4.</text>
</comment>
<dbReference type="InterPro" id="IPR000846">
    <property type="entry name" value="DapB_N"/>
</dbReference>
<dbReference type="PROSITE" id="PS01298">
    <property type="entry name" value="DAPB"/>
    <property type="match status" value="1"/>
</dbReference>
<dbReference type="CDD" id="cd02274">
    <property type="entry name" value="DHDPR_N"/>
    <property type="match status" value="1"/>
</dbReference>